<accession>A0A2R4Q8V3</accession>
<proteinExistence type="predicted"/>
<reference evidence="2" key="1">
    <citation type="journal article" date="2018" name="Viruses">
        <title>Passion Fruit Chlorotic Mottle Virus: Molecular Characterization of a New Divergent Geminivirus in Brazil.</title>
        <authorList>
            <person name="Fontenele R.S."/>
            <person name="Abreu R.A."/>
            <person name="Lamas N.S."/>
            <person name="Alves-Freitas D.M.T."/>
            <person name="Vidal A.H."/>
            <person name="Poppiel R.R."/>
            <person name="Melo F.L."/>
            <person name="Lacorte C."/>
            <person name="Martin D.P."/>
            <person name="Campos M.A."/>
            <person name="Varsani A."/>
            <person name="Ribeiro S.G."/>
        </authorList>
    </citation>
    <scope>NUCLEOTIDE SEQUENCE [LARGE SCALE GENOMIC DNA]</scope>
    <source>
        <strain evidence="2">CDS_MS_BR_2014</strain>
    </source>
</reference>
<keyword evidence="3" id="KW-1185">Reference proteome</keyword>
<dbReference type="GeneID" id="41702024"/>
<keyword evidence="1" id="KW-0812">Transmembrane</keyword>
<protein>
    <submittedName>
        <fullName evidence="2">Uncharacterized protein</fullName>
    </submittedName>
</protein>
<keyword evidence="1" id="KW-1133">Transmembrane helix</keyword>
<dbReference type="KEGG" id="vg:41702024"/>
<name>A0A2R4Q8V3_9GEMI</name>
<feature type="transmembrane region" description="Helical" evidence="1">
    <location>
        <begin position="20"/>
        <end position="41"/>
    </location>
</feature>
<keyword evidence="1" id="KW-0472">Membrane</keyword>
<dbReference type="EMBL" id="MG696802">
    <property type="protein sequence ID" value="AVY03269.1"/>
    <property type="molecule type" value="Genomic_DNA"/>
</dbReference>
<sequence>MSISSEIFEEIKENKVSITVFFIIFFCVSVINVVCCAFGFWQSAGPRGGAVVYVGGEAINDGGEEICSGKKAQPG</sequence>
<organism evidence="2">
    <name type="scientific">Passion fruit chlorotic mottle virus</name>
    <dbReference type="NCBI Taxonomy" id="2162638"/>
    <lineage>
        <taxon>Viruses</taxon>
        <taxon>Monodnaviria</taxon>
        <taxon>Shotokuvirae</taxon>
        <taxon>Cressdnaviricota</taxon>
        <taxon>Repensiviricetes</taxon>
        <taxon>Geplafuvirales</taxon>
        <taxon>Geminiviridae</taxon>
        <taxon>Citlodavirus</taxon>
        <taxon>Citlodavirus passiflorae</taxon>
    </lineage>
</organism>
<evidence type="ECO:0000256" key="1">
    <source>
        <dbReference type="SAM" id="Phobius"/>
    </source>
</evidence>
<dbReference type="Proteomes" id="UP000290728">
    <property type="component" value="Segment"/>
</dbReference>
<dbReference type="RefSeq" id="YP_009553192.1">
    <property type="nucleotide sequence ID" value="NC_040706.1"/>
</dbReference>
<evidence type="ECO:0000313" key="3">
    <source>
        <dbReference type="Proteomes" id="UP000290728"/>
    </source>
</evidence>
<evidence type="ECO:0000313" key="2">
    <source>
        <dbReference type="EMBL" id="AVY03269.1"/>
    </source>
</evidence>